<proteinExistence type="predicted"/>
<evidence type="ECO:0000313" key="1">
    <source>
        <dbReference type="EMBL" id="XIA19137.1"/>
    </source>
</evidence>
<dbReference type="RefSeq" id="WP_395119680.1">
    <property type="nucleotide sequence ID" value="NZ_CP170721.1"/>
</dbReference>
<accession>A0AB74UWR2</accession>
<name>A0AB74UWR2_9GAMM</name>
<organism evidence="1">
    <name type="scientific">Rhodanobacter sp. FW102-FHT14D07</name>
    <dbReference type="NCBI Taxonomy" id="3351462"/>
    <lineage>
        <taxon>Bacteria</taxon>
        <taxon>Pseudomonadati</taxon>
        <taxon>Pseudomonadota</taxon>
        <taxon>Gammaproteobacteria</taxon>
        <taxon>Lysobacterales</taxon>
        <taxon>Rhodanobacteraceae</taxon>
        <taxon>Rhodanobacter</taxon>
    </lineage>
</organism>
<dbReference type="AlphaFoldDB" id="A0AB74UWR2"/>
<dbReference type="EMBL" id="CP170721">
    <property type="protein sequence ID" value="XIA19137.1"/>
    <property type="molecule type" value="Genomic_DNA"/>
</dbReference>
<sequence>MTQKFTAEEVRKIATNLDELVAPITLEENIVLNRAAAALRAYADTLSKPADSGRVGDEMVERACLAYIAADLHLLAGAVDLMREPMRVALSAALAAQDEVKPERCTACGRAADAVCDGLDDNGLGCTNALAAQGQGEAVATLAQMADDLQAIIDGERPRLNKTEMRDYVLDLRTVQGKAGGYAPLSPAGVPDGCIPVPRSLVERWANVDAFNAPVGAAMELKVIAVQQPTQPEGE</sequence>
<reference evidence="1" key="1">
    <citation type="submission" date="2024-10" db="EMBL/GenBank/DDBJ databases">
        <authorList>
            <person name="Lesea H.P."/>
            <person name="Kuehl J.V."/>
            <person name="Chandonia J.-M."/>
        </authorList>
    </citation>
    <scope>NUCLEOTIDE SEQUENCE</scope>
    <source>
        <strain evidence="1">FW102-FHT14D07</strain>
    </source>
</reference>
<protein>
    <submittedName>
        <fullName evidence="1">Uncharacterized protein</fullName>
    </submittedName>
</protein>
<gene>
    <name evidence="1" type="ORF">ACFYG5_03060</name>
</gene>